<reference evidence="1 2" key="1">
    <citation type="journal article" date="2019" name="Commun. Biol.">
        <title>The bagworm genome reveals a unique fibroin gene that provides high tensile strength.</title>
        <authorList>
            <person name="Kono N."/>
            <person name="Nakamura H."/>
            <person name="Ohtoshi R."/>
            <person name="Tomita M."/>
            <person name="Numata K."/>
            <person name="Arakawa K."/>
        </authorList>
    </citation>
    <scope>NUCLEOTIDE SEQUENCE [LARGE SCALE GENOMIC DNA]</scope>
</reference>
<protein>
    <submittedName>
        <fullName evidence="1">Uncharacterized protein</fullName>
    </submittedName>
</protein>
<keyword evidence="2" id="KW-1185">Reference proteome</keyword>
<sequence length="166" mass="18739">MSRRCPSVTLNLGSGGRDACDNSLAPKFWQGAVKREYVFLLAAAPGSAPSAAEVCDTLKWLKPFTPLAFRTKIPTIGYKTPRAHRLTCARAGGRVYRVINIKPFDVTPSYFRVLRALFSSEATRQRVNQYLFGNGPLKRAADKRELFRHPHARERFTCRAANRFLH</sequence>
<accession>A0A4C1YMK6</accession>
<dbReference type="AlphaFoldDB" id="A0A4C1YMK6"/>
<evidence type="ECO:0000313" key="1">
    <source>
        <dbReference type="EMBL" id="GBP76340.1"/>
    </source>
</evidence>
<dbReference type="Proteomes" id="UP000299102">
    <property type="component" value="Unassembled WGS sequence"/>
</dbReference>
<proteinExistence type="predicted"/>
<comment type="caution">
    <text evidence="1">The sequence shown here is derived from an EMBL/GenBank/DDBJ whole genome shotgun (WGS) entry which is preliminary data.</text>
</comment>
<dbReference type="EMBL" id="BGZK01001287">
    <property type="protein sequence ID" value="GBP76340.1"/>
    <property type="molecule type" value="Genomic_DNA"/>
</dbReference>
<organism evidence="1 2">
    <name type="scientific">Eumeta variegata</name>
    <name type="common">Bagworm moth</name>
    <name type="synonym">Eumeta japonica</name>
    <dbReference type="NCBI Taxonomy" id="151549"/>
    <lineage>
        <taxon>Eukaryota</taxon>
        <taxon>Metazoa</taxon>
        <taxon>Ecdysozoa</taxon>
        <taxon>Arthropoda</taxon>
        <taxon>Hexapoda</taxon>
        <taxon>Insecta</taxon>
        <taxon>Pterygota</taxon>
        <taxon>Neoptera</taxon>
        <taxon>Endopterygota</taxon>
        <taxon>Lepidoptera</taxon>
        <taxon>Glossata</taxon>
        <taxon>Ditrysia</taxon>
        <taxon>Tineoidea</taxon>
        <taxon>Psychidae</taxon>
        <taxon>Oiketicinae</taxon>
        <taxon>Eumeta</taxon>
    </lineage>
</organism>
<gene>
    <name evidence="1" type="ORF">EVAR_49163_1</name>
</gene>
<name>A0A4C1YMK6_EUMVA</name>
<evidence type="ECO:0000313" key="2">
    <source>
        <dbReference type="Proteomes" id="UP000299102"/>
    </source>
</evidence>